<dbReference type="InterPro" id="IPR011893">
    <property type="entry name" value="Selenoprotein_Rdx-typ"/>
</dbReference>
<dbReference type="FunCoup" id="G0M6T3">
    <property type="interactions" value="3124"/>
</dbReference>
<dbReference type="STRING" id="135651.G0M6T3"/>
<keyword evidence="5" id="KW-1185">Reference proteome</keyword>
<dbReference type="Gene3D" id="3.40.30.10">
    <property type="entry name" value="Glutaredoxin"/>
    <property type="match status" value="1"/>
</dbReference>
<gene>
    <name evidence="4" type="ORF">CAEBREN_18026</name>
</gene>
<dbReference type="GO" id="GO:0004791">
    <property type="term" value="F:thioredoxin-disulfide reductase (NADPH) activity"/>
    <property type="evidence" value="ECO:0007669"/>
    <property type="project" value="TreeGrafter"/>
</dbReference>
<keyword evidence="1 3" id="KW-0732">Signal</keyword>
<dbReference type="Proteomes" id="UP000008068">
    <property type="component" value="Unassembled WGS sequence"/>
</dbReference>
<dbReference type="Pfam" id="PF10262">
    <property type="entry name" value="Rdx"/>
    <property type="match status" value="1"/>
</dbReference>
<dbReference type="GO" id="GO:0045454">
    <property type="term" value="P:cell redox homeostasis"/>
    <property type="evidence" value="ECO:0007669"/>
    <property type="project" value="TreeGrafter"/>
</dbReference>
<dbReference type="InterPro" id="IPR036249">
    <property type="entry name" value="Thioredoxin-like_sf"/>
</dbReference>
<feature type="chain" id="PRO_5003403417" evidence="3">
    <location>
        <begin position="24"/>
        <end position="262"/>
    </location>
</feature>
<dbReference type="HOGENOM" id="CLU_1278648_0_0_1"/>
<evidence type="ECO:0000313" key="4">
    <source>
        <dbReference type="EMBL" id="EGT30514.1"/>
    </source>
</evidence>
<dbReference type="PANTHER" id="PTHR13544:SF0">
    <property type="entry name" value="THIOREDOXIN REDUCTASE-LIKE SELENOPROTEIN T"/>
    <property type="match status" value="1"/>
</dbReference>
<evidence type="ECO:0000256" key="2">
    <source>
        <dbReference type="ARBA" id="ARBA00023284"/>
    </source>
</evidence>
<dbReference type="OrthoDB" id="60822at2759"/>
<proteinExistence type="predicted"/>
<dbReference type="EMBL" id="GL379786">
    <property type="protein sequence ID" value="EGT30514.1"/>
    <property type="molecule type" value="Genomic_DNA"/>
</dbReference>
<reference evidence="5" key="1">
    <citation type="submission" date="2011-07" db="EMBL/GenBank/DDBJ databases">
        <authorList>
            <consortium name="Caenorhabditis brenneri Sequencing and Analysis Consortium"/>
            <person name="Wilson R.K."/>
        </authorList>
    </citation>
    <scope>NUCLEOTIDE SEQUENCE [LARGE SCALE GENOMIC DNA]</scope>
    <source>
        <strain evidence="5">PB2801</strain>
    </source>
</reference>
<evidence type="ECO:0000256" key="3">
    <source>
        <dbReference type="SAM" id="SignalP"/>
    </source>
</evidence>
<evidence type="ECO:0000313" key="5">
    <source>
        <dbReference type="Proteomes" id="UP000008068"/>
    </source>
</evidence>
<dbReference type="GO" id="GO:0005789">
    <property type="term" value="C:endoplasmic reticulum membrane"/>
    <property type="evidence" value="ECO:0007669"/>
    <property type="project" value="TreeGrafter"/>
</dbReference>
<keyword evidence="2" id="KW-0676">Redox-active center</keyword>
<dbReference type="InParanoid" id="G0M6T3"/>
<dbReference type="AlphaFoldDB" id="G0M6T3"/>
<dbReference type="SUPFAM" id="SSF52833">
    <property type="entry name" value="Thioredoxin-like"/>
    <property type="match status" value="1"/>
</dbReference>
<dbReference type="OMA" id="HIEVREQ"/>
<dbReference type="InterPro" id="IPR019389">
    <property type="entry name" value="Selenoprotein_T"/>
</dbReference>
<protein>
    <submittedName>
        <fullName evidence="4">Uncharacterized protein</fullName>
    </submittedName>
</protein>
<feature type="signal peptide" evidence="3">
    <location>
        <begin position="1"/>
        <end position="23"/>
    </location>
</feature>
<dbReference type="NCBIfam" id="TIGR02174">
    <property type="entry name" value="CXXU_selWTH"/>
    <property type="match status" value="1"/>
</dbReference>
<accession>G0M6T3</accession>
<evidence type="ECO:0000256" key="1">
    <source>
        <dbReference type="ARBA" id="ARBA00022729"/>
    </source>
</evidence>
<organism evidence="5">
    <name type="scientific">Caenorhabditis brenneri</name>
    <name type="common">Nematode worm</name>
    <dbReference type="NCBI Taxonomy" id="135651"/>
    <lineage>
        <taxon>Eukaryota</taxon>
        <taxon>Metazoa</taxon>
        <taxon>Ecdysozoa</taxon>
        <taxon>Nematoda</taxon>
        <taxon>Chromadorea</taxon>
        <taxon>Rhabditida</taxon>
        <taxon>Rhabditina</taxon>
        <taxon>Rhabditomorpha</taxon>
        <taxon>Rhabditoidea</taxon>
        <taxon>Rhabditidae</taxon>
        <taxon>Peloderinae</taxon>
        <taxon>Caenorhabditis</taxon>
    </lineage>
</organism>
<dbReference type="PANTHER" id="PTHR13544">
    <property type="entry name" value="SELENOPROTEIN T"/>
    <property type="match status" value="1"/>
</dbReference>
<name>G0M6T3_CAEBE</name>
<sequence length="262" mass="29487">MSRFGVFIIGVLFIMSICDVMRTEEHHDEEHAHAKDDFEAEFGDETSDNTYRQIHILTLSQFLRTNSESFSQGTEEDHIEVREQSSFVKPTAVHHAKDLPTLRVFYCVSCGYKQAFDQFITFAKEKYPNMPVEGANFAPVLWKAYVAQAVSFLKMALLVIVLTGSNPLERLGFGYPAILQHAHGNKMSSCMLLFMLGNLVEQSLISTGAFEVYLGNEQIWSKIESGRVPSPQEFMQLIDAQLAVLGKAPVNTESFGEFQQSV</sequence>
<dbReference type="eggNOG" id="KOG3286">
    <property type="taxonomic scope" value="Eukaryota"/>
</dbReference>